<name>A0A2W5T9B4_9BACT</name>
<dbReference type="SUPFAM" id="SSF47240">
    <property type="entry name" value="Ferritin-like"/>
    <property type="match status" value="1"/>
</dbReference>
<dbReference type="GO" id="GO:0008199">
    <property type="term" value="F:ferric iron binding"/>
    <property type="evidence" value="ECO:0007669"/>
    <property type="project" value="InterPro"/>
</dbReference>
<evidence type="ECO:0000256" key="2">
    <source>
        <dbReference type="ARBA" id="ARBA00023004"/>
    </source>
</evidence>
<keyword evidence="1" id="KW-0409">Iron storage</keyword>
<reference evidence="5 6" key="1">
    <citation type="submission" date="2017-08" db="EMBL/GenBank/DDBJ databases">
        <title>Infants hospitalized years apart are colonized by the same room-sourced microbial strains.</title>
        <authorList>
            <person name="Brooks B."/>
            <person name="Olm M.R."/>
            <person name="Firek B.A."/>
            <person name="Baker R."/>
            <person name="Thomas B.C."/>
            <person name="Morowitz M.J."/>
            <person name="Banfield J.F."/>
        </authorList>
    </citation>
    <scope>NUCLEOTIDE SEQUENCE [LARGE SCALE GENOMIC DNA]</scope>
    <source>
        <strain evidence="5">S2_003_000_R2_14</strain>
    </source>
</reference>
<dbReference type="InterPro" id="IPR008331">
    <property type="entry name" value="Ferritin_DPS_dom"/>
</dbReference>
<evidence type="ECO:0000313" key="5">
    <source>
        <dbReference type="EMBL" id="PZR08065.1"/>
    </source>
</evidence>
<dbReference type="PROSITE" id="PS50905">
    <property type="entry name" value="FERRITIN_LIKE"/>
    <property type="match status" value="1"/>
</dbReference>
<feature type="region of interest" description="Disordered" evidence="3">
    <location>
        <begin position="150"/>
        <end position="182"/>
    </location>
</feature>
<dbReference type="Pfam" id="PF00210">
    <property type="entry name" value="Ferritin"/>
    <property type="match status" value="1"/>
</dbReference>
<dbReference type="CDD" id="cd00657">
    <property type="entry name" value="Ferritin_like"/>
    <property type="match status" value="1"/>
</dbReference>
<evidence type="ECO:0000259" key="4">
    <source>
        <dbReference type="PROSITE" id="PS50905"/>
    </source>
</evidence>
<accession>A0A2W5T9B4</accession>
<dbReference type="InterPro" id="IPR009040">
    <property type="entry name" value="Ferritin-like_diiron"/>
</dbReference>
<proteinExistence type="predicted"/>
<evidence type="ECO:0000313" key="6">
    <source>
        <dbReference type="Proteomes" id="UP000249061"/>
    </source>
</evidence>
<sequence>MKELDVDATLNLLNRIMEFELAGVVRYTHYSLMVAGPNRIPIVAFMKAQATESLLHAQTAGEILVGLGGHPTLSIAEIPESYKHSVKDILEESLSHERSALEIYKSLLEVVEDSSVYLEEYARTQIAQEEMHGLEVRKMLRDVGVHHAHGEFPHAHAEAQRDEKKKDKKEKKEKKKKKHEDD</sequence>
<dbReference type="Proteomes" id="UP000249061">
    <property type="component" value="Unassembled WGS sequence"/>
</dbReference>
<evidence type="ECO:0000256" key="1">
    <source>
        <dbReference type="ARBA" id="ARBA00022434"/>
    </source>
</evidence>
<gene>
    <name evidence="5" type="ORF">DI536_25870</name>
</gene>
<dbReference type="Gene3D" id="1.20.1260.10">
    <property type="match status" value="1"/>
</dbReference>
<dbReference type="GO" id="GO:0020037">
    <property type="term" value="F:heme binding"/>
    <property type="evidence" value="ECO:0007669"/>
    <property type="project" value="TreeGrafter"/>
</dbReference>
<protein>
    <submittedName>
        <fullName evidence="5">Bacterioferritin</fullName>
    </submittedName>
</protein>
<dbReference type="InterPro" id="IPR012347">
    <property type="entry name" value="Ferritin-like"/>
</dbReference>
<dbReference type="AlphaFoldDB" id="A0A2W5T9B4"/>
<dbReference type="GO" id="GO:0006879">
    <property type="term" value="P:intracellular iron ion homeostasis"/>
    <property type="evidence" value="ECO:0007669"/>
    <property type="project" value="UniProtKB-KW"/>
</dbReference>
<feature type="compositionally biased region" description="Basic residues" evidence="3">
    <location>
        <begin position="166"/>
        <end position="182"/>
    </location>
</feature>
<feature type="domain" description="Ferritin-like diiron" evidence="4">
    <location>
        <begin position="3"/>
        <end position="148"/>
    </location>
</feature>
<dbReference type="GO" id="GO:0005829">
    <property type="term" value="C:cytosol"/>
    <property type="evidence" value="ECO:0007669"/>
    <property type="project" value="TreeGrafter"/>
</dbReference>
<dbReference type="GO" id="GO:0004322">
    <property type="term" value="F:ferroxidase activity"/>
    <property type="evidence" value="ECO:0007669"/>
    <property type="project" value="TreeGrafter"/>
</dbReference>
<dbReference type="EMBL" id="QFQP01000027">
    <property type="protein sequence ID" value="PZR08065.1"/>
    <property type="molecule type" value="Genomic_DNA"/>
</dbReference>
<feature type="compositionally biased region" description="Basic and acidic residues" evidence="3">
    <location>
        <begin position="150"/>
        <end position="165"/>
    </location>
</feature>
<evidence type="ECO:0000256" key="3">
    <source>
        <dbReference type="SAM" id="MobiDB-lite"/>
    </source>
</evidence>
<comment type="caution">
    <text evidence="5">The sequence shown here is derived from an EMBL/GenBank/DDBJ whole genome shotgun (WGS) entry which is preliminary data.</text>
</comment>
<dbReference type="PANTHER" id="PTHR30295">
    <property type="entry name" value="BACTERIOFERRITIN"/>
    <property type="match status" value="1"/>
</dbReference>
<keyword evidence="2" id="KW-0408">Iron</keyword>
<organism evidence="5 6">
    <name type="scientific">Archangium gephyra</name>
    <dbReference type="NCBI Taxonomy" id="48"/>
    <lineage>
        <taxon>Bacteria</taxon>
        <taxon>Pseudomonadati</taxon>
        <taxon>Myxococcota</taxon>
        <taxon>Myxococcia</taxon>
        <taxon>Myxococcales</taxon>
        <taxon>Cystobacterineae</taxon>
        <taxon>Archangiaceae</taxon>
        <taxon>Archangium</taxon>
    </lineage>
</organism>
<dbReference type="PANTHER" id="PTHR30295:SF1">
    <property type="entry name" value="DNA PROTECTION DURING STARVATION PROTEIN"/>
    <property type="match status" value="1"/>
</dbReference>
<dbReference type="InterPro" id="IPR009078">
    <property type="entry name" value="Ferritin-like_SF"/>
</dbReference>